<dbReference type="Proteomes" id="UP000000495">
    <property type="component" value="Chromosome"/>
</dbReference>
<keyword evidence="3" id="KW-1185">Reference proteome</keyword>
<sequence length="23" mass="2854">MKKKSICFKKKSLDRQERKKSEK</sequence>
<evidence type="ECO:0000313" key="3">
    <source>
        <dbReference type="Proteomes" id="UP000000495"/>
    </source>
</evidence>
<dbReference type="KEGG" id="puv:PUV_14900"/>
<dbReference type="STRING" id="765952.PUV_14900"/>
<accession>F8KZT1</accession>
<evidence type="ECO:0000256" key="1">
    <source>
        <dbReference type="SAM" id="MobiDB-lite"/>
    </source>
</evidence>
<protein>
    <submittedName>
        <fullName evidence="2">Uncharacterized protein</fullName>
    </submittedName>
</protein>
<dbReference type="AlphaFoldDB" id="F8KZT1"/>
<feature type="compositionally biased region" description="Basic and acidic residues" evidence="1">
    <location>
        <begin position="11"/>
        <end position="23"/>
    </location>
</feature>
<feature type="region of interest" description="Disordered" evidence="1">
    <location>
        <begin position="1"/>
        <end position="23"/>
    </location>
</feature>
<reference key="1">
    <citation type="journal article" date="2011" name="Mol. Biol. Evol.">
        <title>Unity in variety -- the pan-genome of the Chlamydiae.</title>
        <authorList>
            <person name="Collingro A."/>
            <person name="Tischler P."/>
            <person name="Weinmaier T."/>
            <person name="Penz T."/>
            <person name="Heinz E."/>
            <person name="Brunham R.C."/>
            <person name="Read T.D."/>
            <person name="Bavoil P.M."/>
            <person name="Sachse K."/>
            <person name="Kahane S."/>
            <person name="Friedman M.G."/>
            <person name="Rattei T."/>
            <person name="Myers G.S.A."/>
            <person name="Horn M."/>
        </authorList>
    </citation>
    <scope>NUCLEOTIDE SEQUENCE</scope>
    <source>
        <strain>UV7</strain>
    </source>
</reference>
<evidence type="ECO:0000313" key="2">
    <source>
        <dbReference type="EMBL" id="CCB86440.1"/>
    </source>
</evidence>
<dbReference type="EMBL" id="FR872580">
    <property type="protein sequence ID" value="CCB86440.1"/>
    <property type="molecule type" value="Genomic_DNA"/>
</dbReference>
<reference evidence="2 3" key="2">
    <citation type="journal article" date="2011" name="Mol. Biol. Evol.">
        <title>Unity in variety--the pan-genome of the Chlamydiae.</title>
        <authorList>
            <person name="Collingro A."/>
            <person name="Tischler P."/>
            <person name="Weinmaier T."/>
            <person name="Penz T."/>
            <person name="Heinz E."/>
            <person name="Brunham R.C."/>
            <person name="Read T.D."/>
            <person name="Bavoil P.M."/>
            <person name="Sachse K."/>
            <person name="Kahane S."/>
            <person name="Friedman M.G."/>
            <person name="Rattei T."/>
            <person name="Myers G.S."/>
            <person name="Horn M."/>
        </authorList>
    </citation>
    <scope>NUCLEOTIDE SEQUENCE [LARGE SCALE GENOMIC DNA]</scope>
    <source>
        <strain evidence="3">UV7</strain>
    </source>
</reference>
<gene>
    <name evidence="2" type="ordered locus">PUV_14900</name>
</gene>
<organism evidence="2 3">
    <name type="scientific">Parachlamydia acanthamoebae (strain UV7)</name>
    <dbReference type="NCBI Taxonomy" id="765952"/>
    <lineage>
        <taxon>Bacteria</taxon>
        <taxon>Pseudomonadati</taxon>
        <taxon>Chlamydiota</taxon>
        <taxon>Chlamydiia</taxon>
        <taxon>Parachlamydiales</taxon>
        <taxon>Parachlamydiaceae</taxon>
        <taxon>Parachlamydia</taxon>
    </lineage>
</organism>
<feature type="compositionally biased region" description="Basic residues" evidence="1">
    <location>
        <begin position="1"/>
        <end position="10"/>
    </location>
</feature>
<name>F8KZT1_PARAV</name>
<dbReference type="HOGENOM" id="CLU_3423015_0_0_0"/>
<proteinExistence type="predicted"/>